<dbReference type="PROSITE" id="PS51819">
    <property type="entry name" value="VOC"/>
    <property type="match status" value="1"/>
</dbReference>
<evidence type="ECO:0000259" key="1">
    <source>
        <dbReference type="PROSITE" id="PS51819"/>
    </source>
</evidence>
<accession>A0A4Z0M292</accession>
<keyword evidence="3" id="KW-1185">Reference proteome</keyword>
<dbReference type="Proteomes" id="UP000298050">
    <property type="component" value="Unassembled WGS sequence"/>
</dbReference>
<dbReference type="RefSeq" id="WP_135443848.1">
    <property type="nucleotide sequence ID" value="NZ_SRLE01000007.1"/>
</dbReference>
<organism evidence="2 3">
    <name type="scientific">Mangrovimicrobium sediminis</name>
    <dbReference type="NCBI Taxonomy" id="2562682"/>
    <lineage>
        <taxon>Bacteria</taxon>
        <taxon>Pseudomonadati</taxon>
        <taxon>Pseudomonadota</taxon>
        <taxon>Gammaproteobacteria</taxon>
        <taxon>Cellvibrionales</taxon>
        <taxon>Halieaceae</taxon>
        <taxon>Mangrovimicrobium</taxon>
    </lineage>
</organism>
<comment type="caution">
    <text evidence="2">The sequence shown here is derived from an EMBL/GenBank/DDBJ whole genome shotgun (WGS) entry which is preliminary data.</text>
</comment>
<reference evidence="2 3" key="1">
    <citation type="submission" date="2019-04" db="EMBL/GenBank/DDBJ databases">
        <title>Taxonomy of novel Haliea sp. from mangrove soil of West Coast of India.</title>
        <authorList>
            <person name="Verma A."/>
            <person name="Kumar P."/>
            <person name="Krishnamurthi S."/>
        </authorList>
    </citation>
    <scope>NUCLEOTIDE SEQUENCE [LARGE SCALE GENOMIC DNA]</scope>
    <source>
        <strain evidence="2 3">SAOS-164</strain>
    </source>
</reference>
<feature type="domain" description="VOC" evidence="1">
    <location>
        <begin position="4"/>
        <end position="142"/>
    </location>
</feature>
<name>A0A4Z0M292_9GAMM</name>
<dbReference type="Pfam" id="PF13669">
    <property type="entry name" value="Glyoxalase_4"/>
    <property type="match status" value="1"/>
</dbReference>
<dbReference type="OrthoDB" id="9792173at2"/>
<evidence type="ECO:0000313" key="2">
    <source>
        <dbReference type="EMBL" id="TGD73566.1"/>
    </source>
</evidence>
<dbReference type="InterPro" id="IPR037523">
    <property type="entry name" value="VOC_core"/>
</dbReference>
<dbReference type="Gene3D" id="3.10.180.10">
    <property type="entry name" value="2,3-Dihydroxybiphenyl 1,2-Dioxygenase, domain 1"/>
    <property type="match status" value="1"/>
</dbReference>
<evidence type="ECO:0000313" key="3">
    <source>
        <dbReference type="Proteomes" id="UP000298050"/>
    </source>
</evidence>
<protein>
    <recommendedName>
        <fullName evidence="1">VOC domain-containing protein</fullName>
    </recommendedName>
</protein>
<dbReference type="EMBL" id="SRLE01000007">
    <property type="protein sequence ID" value="TGD73566.1"/>
    <property type="molecule type" value="Genomic_DNA"/>
</dbReference>
<proteinExistence type="predicted"/>
<dbReference type="InterPro" id="IPR029068">
    <property type="entry name" value="Glyas_Bleomycin-R_OHBP_Dase"/>
</dbReference>
<gene>
    <name evidence="2" type="ORF">E4634_11105</name>
</gene>
<sequence>MTFRNHYQNAYVTRDIEAAMALAQQRYGIDSFIQFDVDMDMLTPDGPRRSISKAALGWSGGFNFELIEPVGGELDIYSAYLPPDNSLRLHHVCMRTFDWDATLADIAANGWPIAFEGHMEGLKFVYVDARETFGHYLEYLYAEPEMWRMIGGP</sequence>
<dbReference type="AlphaFoldDB" id="A0A4Z0M292"/>
<dbReference type="SUPFAM" id="SSF54593">
    <property type="entry name" value="Glyoxalase/Bleomycin resistance protein/Dihydroxybiphenyl dioxygenase"/>
    <property type="match status" value="1"/>
</dbReference>